<dbReference type="AlphaFoldDB" id="A0A1I4JKV0"/>
<keyword evidence="3" id="KW-1185">Reference proteome</keyword>
<evidence type="ECO:0000313" key="3">
    <source>
        <dbReference type="Proteomes" id="UP000199470"/>
    </source>
</evidence>
<keyword evidence="1" id="KW-1133">Transmembrane helix</keyword>
<proteinExistence type="predicted"/>
<dbReference type="EMBL" id="FOTW01000006">
    <property type="protein sequence ID" value="SFL66843.1"/>
    <property type="molecule type" value="Genomic_DNA"/>
</dbReference>
<feature type="transmembrane region" description="Helical" evidence="1">
    <location>
        <begin position="20"/>
        <end position="40"/>
    </location>
</feature>
<protein>
    <submittedName>
        <fullName evidence="2">Uncharacterized protein</fullName>
    </submittedName>
</protein>
<accession>A0A1I4JKV0</accession>
<reference evidence="2 3" key="1">
    <citation type="submission" date="2016-10" db="EMBL/GenBank/DDBJ databases">
        <authorList>
            <person name="de Groot N.N."/>
        </authorList>
    </citation>
    <scope>NUCLEOTIDE SEQUENCE [LARGE SCALE GENOMIC DNA]</scope>
    <source>
        <strain evidence="2 3">ATCC 43154</strain>
    </source>
</reference>
<organism evidence="2 3">
    <name type="scientific">Rugamonas rubra</name>
    <dbReference type="NCBI Taxonomy" id="758825"/>
    <lineage>
        <taxon>Bacteria</taxon>
        <taxon>Pseudomonadati</taxon>
        <taxon>Pseudomonadota</taxon>
        <taxon>Betaproteobacteria</taxon>
        <taxon>Burkholderiales</taxon>
        <taxon>Oxalobacteraceae</taxon>
        <taxon>Telluria group</taxon>
        <taxon>Rugamonas</taxon>
    </lineage>
</organism>
<keyword evidence="1" id="KW-0472">Membrane</keyword>
<evidence type="ECO:0000256" key="1">
    <source>
        <dbReference type="SAM" id="Phobius"/>
    </source>
</evidence>
<keyword evidence="1" id="KW-0812">Transmembrane</keyword>
<gene>
    <name evidence="2" type="ORF">SAMN02982985_01054</name>
</gene>
<dbReference type="Proteomes" id="UP000199470">
    <property type="component" value="Unassembled WGS sequence"/>
</dbReference>
<name>A0A1I4JKV0_9BURK</name>
<evidence type="ECO:0000313" key="2">
    <source>
        <dbReference type="EMBL" id="SFL66843.1"/>
    </source>
</evidence>
<dbReference type="RefSeq" id="WP_174900426.1">
    <property type="nucleotide sequence ID" value="NZ_FOTW01000006.1"/>
</dbReference>
<sequence length="47" mass="5169">MTDPSKNEDDGNPKFGRLLIVLFAAVLVCVALTWVMGTWFPNFPSIG</sequence>